<evidence type="ECO:0000256" key="1">
    <source>
        <dbReference type="ARBA" id="ARBA00022603"/>
    </source>
</evidence>
<dbReference type="Gene3D" id="3.40.50.150">
    <property type="entry name" value="Vaccinia Virus protein VP39"/>
    <property type="match status" value="1"/>
</dbReference>
<organism evidence="3 5">
    <name type="scientific">Polarella glacialis</name>
    <name type="common">Dinoflagellate</name>
    <dbReference type="NCBI Taxonomy" id="89957"/>
    <lineage>
        <taxon>Eukaryota</taxon>
        <taxon>Sar</taxon>
        <taxon>Alveolata</taxon>
        <taxon>Dinophyceae</taxon>
        <taxon>Suessiales</taxon>
        <taxon>Suessiaceae</taxon>
        <taxon>Polarella</taxon>
    </lineage>
</organism>
<evidence type="ECO:0000256" key="2">
    <source>
        <dbReference type="ARBA" id="ARBA00022679"/>
    </source>
</evidence>
<dbReference type="EMBL" id="CAJNNV010022680">
    <property type="protein sequence ID" value="CAE8608253.1"/>
    <property type="molecule type" value="Genomic_DNA"/>
</dbReference>
<dbReference type="GO" id="GO:0032259">
    <property type="term" value="P:methylation"/>
    <property type="evidence" value="ECO:0007669"/>
    <property type="project" value="UniProtKB-KW"/>
</dbReference>
<evidence type="ECO:0000313" key="4">
    <source>
        <dbReference type="EMBL" id="CAE8632322.1"/>
    </source>
</evidence>
<dbReference type="InterPro" id="IPR029063">
    <property type="entry name" value="SAM-dependent_MTases_sf"/>
</dbReference>
<dbReference type="AlphaFoldDB" id="A0A813F9C2"/>
<keyword evidence="1" id="KW-0489">Methyltransferase</keyword>
<dbReference type="EMBL" id="CAJNNV010030378">
    <property type="protein sequence ID" value="CAE8632322.1"/>
    <property type="molecule type" value="Genomic_DNA"/>
</dbReference>
<name>A0A813F9C2_POLGL</name>
<comment type="caution">
    <text evidence="3">The sequence shown here is derived from an EMBL/GenBank/DDBJ whole genome shotgun (WGS) entry which is preliminary data.</text>
</comment>
<proteinExistence type="predicted"/>
<dbReference type="SUPFAM" id="SSF53335">
    <property type="entry name" value="S-adenosyl-L-methionine-dependent methyltransferases"/>
    <property type="match status" value="1"/>
</dbReference>
<dbReference type="Proteomes" id="UP000654075">
    <property type="component" value="Unassembled WGS sequence"/>
</dbReference>
<gene>
    <name evidence="3" type="ORF">PGLA1383_LOCUS26127</name>
    <name evidence="4" type="ORF">PGLA1383_LOCUS48304</name>
</gene>
<keyword evidence="2" id="KW-0808">Transferase</keyword>
<keyword evidence="5" id="KW-1185">Reference proteome</keyword>
<evidence type="ECO:0000313" key="3">
    <source>
        <dbReference type="EMBL" id="CAE8608253.1"/>
    </source>
</evidence>
<evidence type="ECO:0000313" key="5">
    <source>
        <dbReference type="Proteomes" id="UP000654075"/>
    </source>
</evidence>
<dbReference type="InterPro" id="IPR001525">
    <property type="entry name" value="C5_MeTfrase"/>
</dbReference>
<sequence>MPQEKLVKVFSCASRLTMHCLVHDDECVIEDVDFDVSGIPCIDYGPSGSQKGIYGPTFSVFLSFFHWRRSKRTKVVFIENVPELPVDVVRFLLGDIYYVYVFYMRPGDVGFELLSRLRVFFMCLLKGLVGLLQMCCFAYDQMC</sequence>
<dbReference type="GO" id="GO:0008168">
    <property type="term" value="F:methyltransferase activity"/>
    <property type="evidence" value="ECO:0007669"/>
    <property type="project" value="UniProtKB-KW"/>
</dbReference>
<reference evidence="3" key="1">
    <citation type="submission" date="2021-02" db="EMBL/GenBank/DDBJ databases">
        <authorList>
            <person name="Dougan E. K."/>
            <person name="Rhodes N."/>
            <person name="Thang M."/>
            <person name="Chan C."/>
        </authorList>
    </citation>
    <scope>NUCLEOTIDE SEQUENCE</scope>
</reference>
<dbReference type="Pfam" id="PF00145">
    <property type="entry name" value="DNA_methylase"/>
    <property type="match status" value="1"/>
</dbReference>
<protein>
    <submittedName>
        <fullName evidence="3">Uncharacterized protein</fullName>
    </submittedName>
</protein>
<accession>A0A813F9C2</accession>